<dbReference type="InterPro" id="IPR003587">
    <property type="entry name" value="Hint_dom_N"/>
</dbReference>
<dbReference type="OrthoDB" id="6305173at2"/>
<evidence type="ECO:0000313" key="3">
    <source>
        <dbReference type="Proteomes" id="UP000199344"/>
    </source>
</evidence>
<protein>
    <submittedName>
        <fullName evidence="2">Intein N-terminal splicing region</fullName>
    </submittedName>
</protein>
<gene>
    <name evidence="2" type="ORF">SAMN05421538_101270</name>
</gene>
<dbReference type="RefSeq" id="WP_090520167.1">
    <property type="nucleotide sequence ID" value="NZ_FNAH01000001.1"/>
</dbReference>
<dbReference type="CDD" id="cd00198">
    <property type="entry name" value="vWFA"/>
    <property type="match status" value="1"/>
</dbReference>
<proteinExistence type="predicted"/>
<evidence type="ECO:0000259" key="1">
    <source>
        <dbReference type="PROSITE" id="PS50234"/>
    </source>
</evidence>
<dbReference type="SMART" id="SM00306">
    <property type="entry name" value="HintN"/>
    <property type="match status" value="1"/>
</dbReference>
<dbReference type="InterPro" id="IPR036844">
    <property type="entry name" value="Hint_dom_sf"/>
</dbReference>
<dbReference type="Gene3D" id="2.170.16.10">
    <property type="entry name" value="Hedgehog/Intein (Hint) domain"/>
    <property type="match status" value="1"/>
</dbReference>
<organism evidence="2 3">
    <name type="scientific">Paracoccus isoporae</name>
    <dbReference type="NCBI Taxonomy" id="591205"/>
    <lineage>
        <taxon>Bacteria</taxon>
        <taxon>Pseudomonadati</taxon>
        <taxon>Pseudomonadota</taxon>
        <taxon>Alphaproteobacteria</taxon>
        <taxon>Rhodobacterales</taxon>
        <taxon>Paracoccaceae</taxon>
        <taxon>Paracoccus</taxon>
    </lineage>
</organism>
<dbReference type="Pfam" id="PF13403">
    <property type="entry name" value="Hint_2"/>
    <property type="match status" value="1"/>
</dbReference>
<dbReference type="GO" id="GO:0016539">
    <property type="term" value="P:intein-mediated protein splicing"/>
    <property type="evidence" value="ECO:0007669"/>
    <property type="project" value="InterPro"/>
</dbReference>
<dbReference type="Gene3D" id="3.40.50.410">
    <property type="entry name" value="von Willebrand factor, type A domain"/>
    <property type="match status" value="1"/>
</dbReference>
<dbReference type="InterPro" id="IPR002035">
    <property type="entry name" value="VWF_A"/>
</dbReference>
<dbReference type="SUPFAM" id="SSF51294">
    <property type="entry name" value="Hedgehog/intein (Hint) domain"/>
    <property type="match status" value="1"/>
</dbReference>
<evidence type="ECO:0000313" key="2">
    <source>
        <dbReference type="EMBL" id="SDD27849.1"/>
    </source>
</evidence>
<dbReference type="SUPFAM" id="SSF53300">
    <property type="entry name" value="vWA-like"/>
    <property type="match status" value="1"/>
</dbReference>
<name>A0A1G6TFP7_9RHOB</name>
<dbReference type="InterPro" id="IPR006141">
    <property type="entry name" value="Intein_N"/>
</dbReference>
<keyword evidence="3" id="KW-1185">Reference proteome</keyword>
<dbReference type="InterPro" id="IPR028992">
    <property type="entry name" value="Hedgehog/Intein_dom"/>
</dbReference>
<reference evidence="2 3" key="1">
    <citation type="submission" date="2016-10" db="EMBL/GenBank/DDBJ databases">
        <authorList>
            <person name="de Groot N.N."/>
        </authorList>
    </citation>
    <scope>NUCLEOTIDE SEQUENCE [LARGE SCALE GENOMIC DNA]</scope>
    <source>
        <strain evidence="2 3">DSM 22220</strain>
    </source>
</reference>
<dbReference type="PROSITE" id="PS50234">
    <property type="entry name" value="VWFA"/>
    <property type="match status" value="1"/>
</dbReference>
<dbReference type="PROSITE" id="PS50817">
    <property type="entry name" value="INTEIN_N_TER"/>
    <property type="match status" value="1"/>
</dbReference>
<dbReference type="InterPro" id="IPR036465">
    <property type="entry name" value="vWFA_dom_sf"/>
</dbReference>
<dbReference type="SMART" id="SM00327">
    <property type="entry name" value="VWA"/>
    <property type="match status" value="1"/>
</dbReference>
<dbReference type="Proteomes" id="UP000199344">
    <property type="component" value="Unassembled WGS sequence"/>
</dbReference>
<accession>A0A1G6TFP7</accession>
<feature type="domain" description="VWFA" evidence="1">
    <location>
        <begin position="48"/>
        <end position="277"/>
    </location>
</feature>
<dbReference type="EMBL" id="FNAH01000001">
    <property type="protein sequence ID" value="SDD27849.1"/>
    <property type="molecule type" value="Genomic_DNA"/>
</dbReference>
<dbReference type="STRING" id="591205.SAMN05421538_101270"/>
<dbReference type="AlphaFoldDB" id="A0A1G6TFP7"/>
<sequence>MPDQVITKNETVDGVDVTTITEAPEYTNDTIKFSHDVVIGAQDPEKVNLAIVIDRSWSTLISSGSDLDGDNSNDSFIEAQKIAAKEIAQKYIDLGYDPASVSITLVDFGSSGNVVGRFTLDNLAAYNDAVDDISVSGFTNYADPLAELKTYWDGLNSDGDLSNDIDPTASNNVIFMSDGAMTSTNNPTDEAQALTNAYSTNITAIGLGNDSSTTDLDLVDNTGGAEQITDISTLVDTLTAPPDLLDVDKVEVTFTYEDPNNPGSTLTQTETYLVSELDQLPDRYALTDETVDLVPDPPIGTNITMEVKTYFNNGGVSISSGAITVPAFMCFSADTLILTDRGEVRAGDLQAGDMVRTVDHGFQEIRWVGSRKITPKQLLSRPSMRPVQISAGALGPQVPQRSLTVSPQHRILLTRRFDDRAARHDEVLVAAKSLVGEKGVSWAEIGDGVEYVHIAFSRHELIFSEGVISESLYAGPQALRMLLPEQRKELLSIFPEWSEPDFEPVAARPIPKGADQREIVARLSVMNMLSQESRTDPSLH</sequence>